<feature type="repeat" description="WD" evidence="2">
    <location>
        <begin position="1128"/>
        <end position="1153"/>
    </location>
</feature>
<accession>A0A166U654</accession>
<dbReference type="PROSITE" id="PS50082">
    <property type="entry name" value="WD_REPEATS_2"/>
    <property type="match status" value="2"/>
</dbReference>
<evidence type="ECO:0000256" key="2">
    <source>
        <dbReference type="PROSITE-ProRule" id="PRU00221"/>
    </source>
</evidence>
<protein>
    <recommendedName>
        <fullName evidence="3">Nephrocystin 3-like N-terminal domain-containing protein</fullName>
    </recommendedName>
</protein>
<dbReference type="InterPro" id="IPR015943">
    <property type="entry name" value="WD40/YVTN_repeat-like_dom_sf"/>
</dbReference>
<evidence type="ECO:0000259" key="3">
    <source>
        <dbReference type="Pfam" id="PF24883"/>
    </source>
</evidence>
<name>A0A166U654_9AGAM</name>
<gene>
    <name evidence="4" type="ORF">FIBSPDRAFT_974829</name>
</gene>
<feature type="repeat" description="WD" evidence="2">
    <location>
        <begin position="1166"/>
        <end position="1199"/>
    </location>
</feature>
<dbReference type="Proteomes" id="UP000076532">
    <property type="component" value="Unassembled WGS sequence"/>
</dbReference>
<dbReference type="InterPro" id="IPR056884">
    <property type="entry name" value="NPHP3-like_N"/>
</dbReference>
<dbReference type="SUPFAM" id="SSF52540">
    <property type="entry name" value="P-loop containing nucleoside triphosphate hydrolases"/>
    <property type="match status" value="1"/>
</dbReference>
<dbReference type="InterPro" id="IPR001680">
    <property type="entry name" value="WD40_rpt"/>
</dbReference>
<dbReference type="SUPFAM" id="SSF50998">
    <property type="entry name" value="Quinoprotein alcohol dehydrogenase-like"/>
    <property type="match status" value="1"/>
</dbReference>
<dbReference type="Gene3D" id="3.40.50.300">
    <property type="entry name" value="P-loop containing nucleotide triphosphate hydrolases"/>
    <property type="match status" value="1"/>
</dbReference>
<dbReference type="SUPFAM" id="SSF49562">
    <property type="entry name" value="C2 domain (Calcium/lipid-binding domain, CaLB)"/>
    <property type="match status" value="1"/>
</dbReference>
<dbReference type="Pfam" id="PF24883">
    <property type="entry name" value="NPHP3_N"/>
    <property type="match status" value="1"/>
</dbReference>
<dbReference type="PANTHER" id="PTHR10039:SF14">
    <property type="entry name" value="NACHT DOMAIN-CONTAINING PROTEIN"/>
    <property type="match status" value="1"/>
</dbReference>
<dbReference type="Gene3D" id="2.130.10.10">
    <property type="entry name" value="YVTN repeat-like/Quinoprotein amine dehydrogenase"/>
    <property type="match status" value="2"/>
</dbReference>
<dbReference type="PANTHER" id="PTHR10039">
    <property type="entry name" value="AMELOGENIN"/>
    <property type="match status" value="1"/>
</dbReference>
<organism evidence="4 5">
    <name type="scientific">Athelia psychrophila</name>
    <dbReference type="NCBI Taxonomy" id="1759441"/>
    <lineage>
        <taxon>Eukaryota</taxon>
        <taxon>Fungi</taxon>
        <taxon>Dikarya</taxon>
        <taxon>Basidiomycota</taxon>
        <taxon>Agaricomycotina</taxon>
        <taxon>Agaricomycetes</taxon>
        <taxon>Agaricomycetidae</taxon>
        <taxon>Atheliales</taxon>
        <taxon>Atheliaceae</taxon>
        <taxon>Athelia</taxon>
    </lineage>
</organism>
<sequence>MSPPIAYTLIIISADDLPERRFKLFSERRNVLVKAKAEGCHVQTKCCMCTSSPEWKETFQIQARKTSSVISLRVFASTLKGISLKSTMEIAIGDLLQRCLYEQDAEFDLRGMQSELRGRIKIRLSLSSDGGLIVSEAHRVALALVQKTDIPVGGSIDCIDDLLKISVPTPPAMAAQPIAIVLDKLSHFMRLADEAAKVHPYADLAWKVLSAAHKIIVAQLVIDRSVADLASTMQNVYDFVDAIEAVPSKIKLLENIIQRIFTQTVECAIFIREYGGHGFAERILRETMGATTPAKVAGMARNLISLRQQFDTGVAIQTATITFRTHKDVTALLKNQTLGLLSSSGVHLGNLPRCLPGTRRVVIDEILQWALHPPKGDDSNVLWLYGVAGIGKTAVAATVATLFSEMGRLGAFVGFDRASSEPIRPSTAVEALARQMAEHDERLGASIIQTINDRPQFKAPVLEAPLSEQFDRLIVKTFASIPALAGEGPIIIVLDSLDACRQPDDQESLLDVLVGQTESLPSNLRFIITSRTVNDIYATPNKTVLHPRLQSRELRSSSHSDISAYFTFQMEQIRRNKNLQEDWQGPTAIAELADRAFGLFAWAVNAKTFVDAHCPPERLKFLLLQPPTYISGANPPLDELYRAALSSAGDWTDAHFVSDFRAIMGAIMGSPVAISETAINRLLDRPLAFEPPVIVTIRRLGSVLSYGPVVQVLHPSFLDFLSSPERCGHDINWYFELEPVRSGVSAGPAALCLQRMSTGLKRNMYGTTLSARLTTQVLPEELAYACESWAGHICTDETLESREMVKCTAVFLHGHLLHWFEAMSIMAKSGEIAPMLQRVATWLERNTFEDRSLKDLVIEAIDFARKFAVDIAEHPLYFYYVALPLCPSHSMLHQLLHDSLVDPLVPLVPLQGPVGINAQHATLCLRIMNASLKRNMGNMMLSAHLTTEVLPEVLAHACQSWVVHICTVGTFGPWTMELLAVFLRTHLLHWFEAMSMMAKSEEIVPMLRRVATWLEENTFEDKILKDIVIEAIEFARKFAAEIAAHPLHVYYTALPLLPSDSVLYQLFHDSLVEPSVVLVPPPHGQFNNMAISTDGLQLVTGYAGTSVWDTATGKELLKMAGMDGSDCLMSVEFSYDGSHIACGTDESTVYVWDSVSGARVIGPLSHSGLSKGVCVVAWSTNGQFLLSGCTTGEVILWNVTFPKGSRPIQTIHHPGCSDRKPLISVALSSDGAQIVSCSQQAGVYVWDSQTGGIVWSAQDPQGYDTSSKGRSAHKRATPVLGISVLSQTVSPAQ</sequence>
<reference evidence="4 5" key="1">
    <citation type="journal article" date="2016" name="Mol. Biol. Evol.">
        <title>Comparative Genomics of Early-Diverging Mushroom-Forming Fungi Provides Insights into the Origins of Lignocellulose Decay Capabilities.</title>
        <authorList>
            <person name="Nagy L.G."/>
            <person name="Riley R."/>
            <person name="Tritt A."/>
            <person name="Adam C."/>
            <person name="Daum C."/>
            <person name="Floudas D."/>
            <person name="Sun H."/>
            <person name="Yadav J.S."/>
            <person name="Pangilinan J."/>
            <person name="Larsson K.H."/>
            <person name="Matsuura K."/>
            <person name="Barry K."/>
            <person name="Labutti K."/>
            <person name="Kuo R."/>
            <person name="Ohm R.A."/>
            <person name="Bhattacharya S.S."/>
            <person name="Shirouzu T."/>
            <person name="Yoshinaga Y."/>
            <person name="Martin F.M."/>
            <person name="Grigoriev I.V."/>
            <person name="Hibbett D.S."/>
        </authorList>
    </citation>
    <scope>NUCLEOTIDE SEQUENCE [LARGE SCALE GENOMIC DNA]</scope>
    <source>
        <strain evidence="4 5">CBS 109695</strain>
    </source>
</reference>
<dbReference type="InterPro" id="IPR035892">
    <property type="entry name" value="C2_domain_sf"/>
</dbReference>
<dbReference type="STRING" id="436010.A0A166U654"/>
<keyword evidence="5" id="KW-1185">Reference proteome</keyword>
<dbReference type="Gene3D" id="2.60.40.150">
    <property type="entry name" value="C2 domain"/>
    <property type="match status" value="1"/>
</dbReference>
<dbReference type="OrthoDB" id="3266532at2759"/>
<keyword evidence="2" id="KW-0853">WD repeat</keyword>
<evidence type="ECO:0000313" key="4">
    <source>
        <dbReference type="EMBL" id="KZP31356.1"/>
    </source>
</evidence>
<evidence type="ECO:0000313" key="5">
    <source>
        <dbReference type="Proteomes" id="UP000076532"/>
    </source>
</evidence>
<feature type="domain" description="Nephrocystin 3-like N-terminal" evidence="3">
    <location>
        <begin position="376"/>
        <end position="531"/>
    </location>
</feature>
<dbReference type="InterPro" id="IPR027417">
    <property type="entry name" value="P-loop_NTPase"/>
</dbReference>
<dbReference type="InterPro" id="IPR011047">
    <property type="entry name" value="Quinoprotein_ADH-like_sf"/>
</dbReference>
<dbReference type="Pfam" id="PF00400">
    <property type="entry name" value="WD40"/>
    <property type="match status" value="3"/>
</dbReference>
<evidence type="ECO:0000256" key="1">
    <source>
        <dbReference type="ARBA" id="ARBA00022737"/>
    </source>
</evidence>
<dbReference type="EMBL" id="KV417490">
    <property type="protein sequence ID" value="KZP31356.1"/>
    <property type="molecule type" value="Genomic_DNA"/>
</dbReference>
<keyword evidence="1" id="KW-0677">Repeat</keyword>
<proteinExistence type="predicted"/>
<dbReference type="SMART" id="SM00320">
    <property type="entry name" value="WD40"/>
    <property type="match status" value="4"/>
</dbReference>